<accession>A0A251PQK9</accession>
<dbReference type="Proteomes" id="UP000006882">
    <property type="component" value="Chromosome G4"/>
</dbReference>
<keyword evidence="2" id="KW-1185">Reference proteome</keyword>
<sequence length="58" mass="6630">MLNQVTSLEICMNHTGMNHVLAAYDVVGWGANFLDMTKYYFSLFVPVEVAQNKDYLLL</sequence>
<organism evidence="1 2">
    <name type="scientific">Prunus persica</name>
    <name type="common">Peach</name>
    <name type="synonym">Amygdalus persica</name>
    <dbReference type="NCBI Taxonomy" id="3760"/>
    <lineage>
        <taxon>Eukaryota</taxon>
        <taxon>Viridiplantae</taxon>
        <taxon>Streptophyta</taxon>
        <taxon>Embryophyta</taxon>
        <taxon>Tracheophyta</taxon>
        <taxon>Spermatophyta</taxon>
        <taxon>Magnoliopsida</taxon>
        <taxon>eudicotyledons</taxon>
        <taxon>Gunneridae</taxon>
        <taxon>Pentapetalae</taxon>
        <taxon>rosids</taxon>
        <taxon>fabids</taxon>
        <taxon>Rosales</taxon>
        <taxon>Rosaceae</taxon>
        <taxon>Amygdaloideae</taxon>
        <taxon>Amygdaleae</taxon>
        <taxon>Prunus</taxon>
    </lineage>
</organism>
<dbReference type="EMBL" id="CM007654">
    <property type="protein sequence ID" value="ONI13871.1"/>
    <property type="molecule type" value="Genomic_DNA"/>
</dbReference>
<gene>
    <name evidence="1" type="ORF">PRUPE_4G250900</name>
</gene>
<dbReference type="Gramene" id="ONI13871">
    <property type="protein sequence ID" value="ONI13871"/>
    <property type="gene ID" value="PRUPE_4G250900"/>
</dbReference>
<name>A0A251PQK9_PRUPE</name>
<evidence type="ECO:0000313" key="2">
    <source>
        <dbReference type="Proteomes" id="UP000006882"/>
    </source>
</evidence>
<evidence type="ECO:0000313" key="1">
    <source>
        <dbReference type="EMBL" id="ONI13871.1"/>
    </source>
</evidence>
<proteinExistence type="predicted"/>
<reference evidence="1 2" key="1">
    <citation type="journal article" date="2013" name="Nat. Genet.">
        <title>The high-quality draft genome of peach (Prunus persica) identifies unique patterns of genetic diversity, domestication and genome evolution.</title>
        <authorList>
            <consortium name="International Peach Genome Initiative"/>
            <person name="Verde I."/>
            <person name="Abbott A.G."/>
            <person name="Scalabrin S."/>
            <person name="Jung S."/>
            <person name="Shu S."/>
            <person name="Marroni F."/>
            <person name="Zhebentyayeva T."/>
            <person name="Dettori M.T."/>
            <person name="Grimwood J."/>
            <person name="Cattonaro F."/>
            <person name="Zuccolo A."/>
            <person name="Rossini L."/>
            <person name="Jenkins J."/>
            <person name="Vendramin E."/>
            <person name="Meisel L.A."/>
            <person name="Decroocq V."/>
            <person name="Sosinski B."/>
            <person name="Prochnik S."/>
            <person name="Mitros T."/>
            <person name="Policriti A."/>
            <person name="Cipriani G."/>
            <person name="Dondini L."/>
            <person name="Ficklin S."/>
            <person name="Goodstein D.M."/>
            <person name="Xuan P."/>
            <person name="Del Fabbro C."/>
            <person name="Aramini V."/>
            <person name="Copetti D."/>
            <person name="Gonzalez S."/>
            <person name="Horner D.S."/>
            <person name="Falchi R."/>
            <person name="Lucas S."/>
            <person name="Mica E."/>
            <person name="Maldonado J."/>
            <person name="Lazzari B."/>
            <person name="Bielenberg D."/>
            <person name="Pirona R."/>
            <person name="Miculan M."/>
            <person name="Barakat A."/>
            <person name="Testolin R."/>
            <person name="Stella A."/>
            <person name="Tartarini S."/>
            <person name="Tonutti P."/>
            <person name="Arus P."/>
            <person name="Orellana A."/>
            <person name="Wells C."/>
            <person name="Main D."/>
            <person name="Vizzotto G."/>
            <person name="Silva H."/>
            <person name="Salamini F."/>
            <person name="Schmutz J."/>
            <person name="Morgante M."/>
            <person name="Rokhsar D.S."/>
        </authorList>
    </citation>
    <scope>NUCLEOTIDE SEQUENCE [LARGE SCALE GENOMIC DNA]</scope>
    <source>
        <strain evidence="2">cv. Nemared</strain>
    </source>
</reference>
<dbReference type="AlphaFoldDB" id="A0A251PQK9"/>
<protein>
    <submittedName>
        <fullName evidence="1">Uncharacterized protein</fullName>
    </submittedName>
</protein>